<name>L0WEG5_9GAMM</name>
<dbReference type="Proteomes" id="UP000010164">
    <property type="component" value="Unassembled WGS sequence"/>
</dbReference>
<dbReference type="eggNOG" id="ENOG502Z9IB">
    <property type="taxonomic scope" value="Bacteria"/>
</dbReference>
<reference evidence="1 2" key="1">
    <citation type="journal article" date="2012" name="J. Bacteriol.">
        <title>Genome Sequence of the Alkane-Degrading Bacterium Alcanivorax hongdengensis Type Strain A-11-3.</title>
        <authorList>
            <person name="Lai Q."/>
            <person name="Shao Z."/>
        </authorList>
    </citation>
    <scope>NUCLEOTIDE SEQUENCE [LARGE SCALE GENOMIC DNA]</scope>
    <source>
        <strain evidence="1 2">A-11-3</strain>
    </source>
</reference>
<dbReference type="AlphaFoldDB" id="L0WEG5"/>
<dbReference type="PATRIC" id="fig|1177179.3.peg.1875"/>
<dbReference type="STRING" id="1177179.A11A3_09405"/>
<gene>
    <name evidence="1" type="ORF">A11A3_09405</name>
</gene>
<evidence type="ECO:0000313" key="1">
    <source>
        <dbReference type="EMBL" id="EKF74205.1"/>
    </source>
</evidence>
<evidence type="ECO:0000313" key="2">
    <source>
        <dbReference type="Proteomes" id="UP000010164"/>
    </source>
</evidence>
<organism evidence="1 2">
    <name type="scientific">Alcanivorax hongdengensis A-11-3</name>
    <dbReference type="NCBI Taxonomy" id="1177179"/>
    <lineage>
        <taxon>Bacteria</taxon>
        <taxon>Pseudomonadati</taxon>
        <taxon>Pseudomonadota</taxon>
        <taxon>Gammaproteobacteria</taxon>
        <taxon>Oceanospirillales</taxon>
        <taxon>Alcanivoracaceae</taxon>
        <taxon>Alcanivorax</taxon>
    </lineage>
</organism>
<comment type="caution">
    <text evidence="1">The sequence shown here is derived from an EMBL/GenBank/DDBJ whole genome shotgun (WGS) entry which is preliminary data.</text>
</comment>
<dbReference type="RefSeq" id="WP_008929059.1">
    <property type="nucleotide sequence ID" value="NZ_AMRJ01000013.1"/>
</dbReference>
<accession>L0WEG5</accession>
<evidence type="ECO:0008006" key="3">
    <source>
        <dbReference type="Google" id="ProtNLM"/>
    </source>
</evidence>
<proteinExistence type="predicted"/>
<sequence>MAKAPTHCLSFDEDMTESPFGRIFIDSGTADVFNLSDVNVVHFGVDTVRQLYRGRLRPELLALFAEPGLVDFAGERWHAGRVGRDSGYQFKLQNADLGLILLIKSFHASNDAIAHHLKVEVSPHCIRSESPYGLQQLMNRFADAVLLSAEPAQSAVHIAVDLQGWAPPRDFEGHVHCRSRRSQSYSGIDSVDFDTTSAVYGRGETFTFGSVSAVQLSVYNKSLEAKCRDKLDFWRSVWADSGRYDYDQPVTRVELRFHHSVVQQFADGSINQETGEVIASTDYFGLHAHLDGLWQYGLHAFKYLHRPGVYHPVWTLLGNQLLSDDNEPVEYKRYYKSASGFSGKNVELLLGNYISCAARHRMSSAQAYKALERLPFFDLLIEHYRDKGMKTWEFKQHFRDLLEERYIRYGRAV</sequence>
<protein>
    <recommendedName>
        <fullName evidence="3">Replication initiation factor</fullName>
    </recommendedName>
</protein>
<keyword evidence="2" id="KW-1185">Reference proteome</keyword>
<dbReference type="EMBL" id="AMRJ01000013">
    <property type="protein sequence ID" value="EKF74205.1"/>
    <property type="molecule type" value="Genomic_DNA"/>
</dbReference>